<organism evidence="5 6">
    <name type="scientific">Peribacillus loiseleuriae</name>
    <dbReference type="NCBI Taxonomy" id="1679170"/>
    <lineage>
        <taxon>Bacteria</taxon>
        <taxon>Bacillati</taxon>
        <taxon>Bacillota</taxon>
        <taxon>Bacilli</taxon>
        <taxon>Bacillales</taxon>
        <taxon>Bacillaceae</taxon>
        <taxon>Peribacillus</taxon>
    </lineage>
</organism>
<feature type="domain" description="Carboxyltransferase" evidence="4">
    <location>
        <begin position="3"/>
        <end position="212"/>
    </location>
</feature>
<dbReference type="GO" id="GO:0005524">
    <property type="term" value="F:ATP binding"/>
    <property type="evidence" value="ECO:0007669"/>
    <property type="project" value="UniProtKB-KW"/>
</dbReference>
<dbReference type="STRING" id="1679170.AC625_23150"/>
<accession>A0A0K9GZH6</accession>
<keyword evidence="2" id="KW-0378">Hydrolase</keyword>
<gene>
    <name evidence="5" type="ORF">AC625_23150</name>
</gene>
<dbReference type="SUPFAM" id="SSF160467">
    <property type="entry name" value="PH0987 N-terminal domain-like"/>
    <property type="match status" value="1"/>
</dbReference>
<dbReference type="EMBL" id="LFZW01000001">
    <property type="protein sequence ID" value="KMY52053.1"/>
    <property type="molecule type" value="Genomic_DNA"/>
</dbReference>
<sequence>MDYQLHPFGDNGIMIELGTAISPDIQKRVRTIASFLDQYPFVWMIEYIPAFTSVTVLYDIGHHELVKDGCFPYEQACEELREAIEGLSLEEGQLPRLIEIPVCYGGELGPDLKFVARHNGLSVEEVIRIHKTRTYNIHMIGFAPGFPYMGGMSEKIATPRKETPRLTIPAGSVGIAGKQTGIYSIETPGGWQIIGRSPVQLFRPFNNPPSLLRAGDVITFKEITYQEYIEWEDRDDKNN</sequence>
<dbReference type="SMART" id="SM00796">
    <property type="entry name" value="AHS1"/>
    <property type="match status" value="1"/>
</dbReference>
<evidence type="ECO:0000256" key="1">
    <source>
        <dbReference type="ARBA" id="ARBA00022741"/>
    </source>
</evidence>
<dbReference type="PANTHER" id="PTHR34698:SF2">
    <property type="entry name" value="5-OXOPROLINASE SUBUNIT B"/>
    <property type="match status" value="1"/>
</dbReference>
<evidence type="ECO:0000256" key="2">
    <source>
        <dbReference type="ARBA" id="ARBA00022801"/>
    </source>
</evidence>
<dbReference type="Proteomes" id="UP000037146">
    <property type="component" value="Unassembled WGS sequence"/>
</dbReference>
<dbReference type="SUPFAM" id="SSF50891">
    <property type="entry name" value="Cyclophilin-like"/>
    <property type="match status" value="1"/>
</dbReference>
<evidence type="ECO:0000313" key="6">
    <source>
        <dbReference type="Proteomes" id="UP000037146"/>
    </source>
</evidence>
<dbReference type="PATRIC" id="fig|1679170.3.peg.5189"/>
<reference evidence="6" key="1">
    <citation type="submission" date="2015-07" db="EMBL/GenBank/DDBJ databases">
        <title>Genome sequencing project for genomic taxonomy and phylogenomics of Bacillus-like bacteria.</title>
        <authorList>
            <person name="Liu B."/>
            <person name="Wang J."/>
            <person name="Zhu Y."/>
            <person name="Liu G."/>
            <person name="Chen Q."/>
            <person name="Chen Z."/>
            <person name="Lan J."/>
            <person name="Che J."/>
            <person name="Ge C."/>
            <person name="Shi H."/>
            <person name="Pan Z."/>
            <person name="Liu X."/>
        </authorList>
    </citation>
    <scope>NUCLEOTIDE SEQUENCE [LARGE SCALE GENOMIC DNA]</scope>
    <source>
        <strain evidence="6">FJAT-27997</strain>
    </source>
</reference>
<dbReference type="PANTHER" id="PTHR34698">
    <property type="entry name" value="5-OXOPROLINASE SUBUNIT B"/>
    <property type="match status" value="1"/>
</dbReference>
<dbReference type="AlphaFoldDB" id="A0A0K9GZH6"/>
<dbReference type="RefSeq" id="WP_049683410.1">
    <property type="nucleotide sequence ID" value="NZ_LFZW01000001.1"/>
</dbReference>
<dbReference type="InterPro" id="IPR010016">
    <property type="entry name" value="PxpB"/>
</dbReference>
<evidence type="ECO:0000259" key="4">
    <source>
        <dbReference type="SMART" id="SM00796"/>
    </source>
</evidence>
<dbReference type="InterPro" id="IPR003833">
    <property type="entry name" value="CT_C_D"/>
</dbReference>
<dbReference type="OrthoDB" id="9778567at2"/>
<dbReference type="Gene3D" id="3.30.1360.40">
    <property type="match status" value="1"/>
</dbReference>
<keyword evidence="1" id="KW-0547">Nucleotide-binding</keyword>
<evidence type="ECO:0000256" key="3">
    <source>
        <dbReference type="ARBA" id="ARBA00022840"/>
    </source>
</evidence>
<dbReference type="NCBIfam" id="TIGR00370">
    <property type="entry name" value="5-oxoprolinase subunit PxpB"/>
    <property type="match status" value="1"/>
</dbReference>
<protein>
    <submittedName>
        <fullName evidence="5">Kinase inhibitor</fullName>
    </submittedName>
</protein>
<name>A0A0K9GZH6_9BACI</name>
<dbReference type="GO" id="GO:0016787">
    <property type="term" value="F:hydrolase activity"/>
    <property type="evidence" value="ECO:0007669"/>
    <property type="project" value="UniProtKB-KW"/>
</dbReference>
<dbReference type="Gene3D" id="2.40.100.10">
    <property type="entry name" value="Cyclophilin-like"/>
    <property type="match status" value="1"/>
</dbReference>
<dbReference type="Pfam" id="PF02682">
    <property type="entry name" value="CT_C_D"/>
    <property type="match status" value="1"/>
</dbReference>
<comment type="caution">
    <text evidence="5">The sequence shown here is derived from an EMBL/GenBank/DDBJ whole genome shotgun (WGS) entry which is preliminary data.</text>
</comment>
<keyword evidence="6" id="KW-1185">Reference proteome</keyword>
<proteinExistence type="predicted"/>
<keyword evidence="3" id="KW-0067">ATP-binding</keyword>
<evidence type="ECO:0000313" key="5">
    <source>
        <dbReference type="EMBL" id="KMY52053.1"/>
    </source>
</evidence>
<dbReference type="InterPro" id="IPR029000">
    <property type="entry name" value="Cyclophilin-like_dom_sf"/>
</dbReference>